<evidence type="ECO:0000313" key="2">
    <source>
        <dbReference type="Proteomes" id="UP000003781"/>
    </source>
</evidence>
<dbReference type="Proteomes" id="UP000003781">
    <property type="component" value="Unassembled WGS sequence"/>
</dbReference>
<keyword evidence="2" id="KW-1185">Reference proteome</keyword>
<name>A3IZ45_9CHRO</name>
<proteinExistence type="predicted"/>
<accession>A3IZ45</accession>
<comment type="caution">
    <text evidence="1">The sequence shown here is derived from an EMBL/GenBank/DDBJ whole genome shotgun (WGS) entry which is preliminary data.</text>
</comment>
<dbReference type="EMBL" id="AAXW01000094">
    <property type="protein sequence ID" value="EAZ88249.1"/>
    <property type="molecule type" value="Genomic_DNA"/>
</dbReference>
<sequence length="156" mass="17862">MRNLLFESSMIAKEIAFNLRGDWDGCNSVSFDKNIKNDVVFRTILELAGGSINSYCFQGVRCHINIERGKVNIIRKLHFVLIGFRKFDLVAAIKINNGFQLALEQGLFKPDIELNNKIETFCEYLELGLSKVEASRKAELSWFIIILLEDWGTLID</sequence>
<evidence type="ECO:0000313" key="1">
    <source>
        <dbReference type="EMBL" id="EAZ88249.1"/>
    </source>
</evidence>
<organism evidence="1 2">
    <name type="scientific">Crocosphaera chwakensis CCY0110</name>
    <dbReference type="NCBI Taxonomy" id="391612"/>
    <lineage>
        <taxon>Bacteria</taxon>
        <taxon>Bacillati</taxon>
        <taxon>Cyanobacteriota</taxon>
        <taxon>Cyanophyceae</taxon>
        <taxon>Oscillatoriophycideae</taxon>
        <taxon>Chroococcales</taxon>
        <taxon>Aphanothecaceae</taxon>
        <taxon>Crocosphaera</taxon>
        <taxon>Crocosphaera chwakensis</taxon>
    </lineage>
</organism>
<gene>
    <name evidence="1" type="ORF">CY0110_14470</name>
</gene>
<dbReference type="AlphaFoldDB" id="A3IZ45"/>
<protein>
    <submittedName>
        <fullName evidence="1">Uncharacterized protein</fullName>
    </submittedName>
</protein>
<reference evidence="1 2" key="1">
    <citation type="submission" date="2007-03" db="EMBL/GenBank/DDBJ databases">
        <authorList>
            <person name="Stal L."/>
            <person name="Ferriera S."/>
            <person name="Johnson J."/>
            <person name="Kravitz S."/>
            <person name="Beeson K."/>
            <person name="Sutton G."/>
            <person name="Rogers Y.-H."/>
            <person name="Friedman R."/>
            <person name="Frazier M."/>
            <person name="Venter J.C."/>
        </authorList>
    </citation>
    <scope>NUCLEOTIDE SEQUENCE [LARGE SCALE GENOMIC DNA]</scope>
    <source>
        <strain evidence="1 2">CCY0110</strain>
    </source>
</reference>